<proteinExistence type="inferred from homology"/>
<dbReference type="GO" id="GO:0007254">
    <property type="term" value="P:JNK cascade"/>
    <property type="evidence" value="ECO:0007669"/>
    <property type="project" value="TreeGrafter"/>
</dbReference>
<dbReference type="PROSITE" id="PS00108">
    <property type="entry name" value="PROTEIN_KINASE_ST"/>
    <property type="match status" value="1"/>
</dbReference>
<evidence type="ECO:0000256" key="4">
    <source>
        <dbReference type="ARBA" id="ARBA00017660"/>
    </source>
</evidence>
<dbReference type="PRINTS" id="PR00109">
    <property type="entry name" value="TYRKINASE"/>
</dbReference>
<dbReference type="GO" id="GO:0043410">
    <property type="term" value="P:positive regulation of MAPK cascade"/>
    <property type="evidence" value="ECO:0007669"/>
    <property type="project" value="UniProtKB-ARBA"/>
</dbReference>
<keyword evidence="18" id="KW-1185">Reference proteome</keyword>
<evidence type="ECO:0000256" key="13">
    <source>
        <dbReference type="ARBA" id="ARBA00048329"/>
    </source>
</evidence>
<feature type="binding site" evidence="14">
    <location>
        <position position="50"/>
    </location>
    <ligand>
        <name>ATP</name>
        <dbReference type="ChEBI" id="CHEBI:30616"/>
    </ligand>
</feature>
<evidence type="ECO:0000256" key="7">
    <source>
        <dbReference type="ARBA" id="ARBA00022723"/>
    </source>
</evidence>
<dbReference type="OrthoDB" id="10261027at2759"/>
<feature type="domain" description="Protein kinase" evidence="17">
    <location>
        <begin position="23"/>
        <end position="278"/>
    </location>
</feature>
<feature type="region of interest" description="Disordered" evidence="15">
    <location>
        <begin position="403"/>
        <end position="422"/>
    </location>
</feature>
<dbReference type="GO" id="GO:0004709">
    <property type="term" value="F:MAP kinase kinase kinase activity"/>
    <property type="evidence" value="ECO:0007669"/>
    <property type="project" value="UniProtKB-EC"/>
</dbReference>
<dbReference type="InterPro" id="IPR001245">
    <property type="entry name" value="Ser-Thr/Tyr_kinase_cat_dom"/>
</dbReference>
<dbReference type="PANTHER" id="PTHR46716">
    <property type="entry name" value="MITOGEN-ACTIVATED PROTEIN KINASE KINASE KINASE 7"/>
    <property type="match status" value="1"/>
</dbReference>
<evidence type="ECO:0000313" key="18">
    <source>
        <dbReference type="Proteomes" id="UP000322000"/>
    </source>
</evidence>
<dbReference type="SUPFAM" id="SSF56112">
    <property type="entry name" value="Protein kinase-like (PK-like)"/>
    <property type="match status" value="1"/>
</dbReference>
<accession>A0A7E5WV14</accession>
<dbReference type="RefSeq" id="XP_026744127.1">
    <property type="nucleotide sequence ID" value="XM_026888326.1"/>
</dbReference>
<protein>
    <recommendedName>
        <fullName evidence="4">Mitogen-activated protein kinase kinase kinase 7</fullName>
        <ecNumber evidence="3">2.7.11.25</ecNumber>
    </recommendedName>
</protein>
<comment type="similarity">
    <text evidence="2">Belongs to the protein kinase superfamily. STE Ser/Thr protein kinase family. MAP kinase kinase kinase subfamily.</text>
</comment>
<evidence type="ECO:0000259" key="17">
    <source>
        <dbReference type="PROSITE" id="PS50011"/>
    </source>
</evidence>
<dbReference type="GO" id="GO:0043123">
    <property type="term" value="P:positive regulation of canonical NF-kappaB signal transduction"/>
    <property type="evidence" value="ECO:0007669"/>
    <property type="project" value="TreeGrafter"/>
</dbReference>
<dbReference type="Pfam" id="PF07714">
    <property type="entry name" value="PK_Tyr_Ser-Thr"/>
    <property type="match status" value="1"/>
</dbReference>
<dbReference type="PROSITE" id="PS50011">
    <property type="entry name" value="PROTEIN_KINASE_DOM"/>
    <property type="match status" value="1"/>
</dbReference>
<dbReference type="PANTHER" id="PTHR46716:SF1">
    <property type="entry name" value="MITOGEN-ACTIVATED PROTEIN KINASE KINASE KINASE 7"/>
    <property type="match status" value="1"/>
</dbReference>
<dbReference type="Gene3D" id="1.10.510.10">
    <property type="entry name" value="Transferase(Phosphotransferase) domain 1"/>
    <property type="match status" value="1"/>
</dbReference>
<dbReference type="FunFam" id="1.10.510.10:FF:000143">
    <property type="entry name" value="Mitogen-activated protein kinase kinase kinase 7"/>
    <property type="match status" value="1"/>
</dbReference>
<keyword evidence="9" id="KW-0418">Kinase</keyword>
<keyword evidence="6" id="KW-0808">Transferase</keyword>
<feature type="transmembrane region" description="Helical" evidence="16">
    <location>
        <begin position="581"/>
        <end position="601"/>
    </location>
</feature>
<gene>
    <name evidence="19" type="primary">LOC113505551</name>
</gene>
<dbReference type="GO" id="GO:0009893">
    <property type="term" value="P:positive regulation of metabolic process"/>
    <property type="evidence" value="ECO:0007669"/>
    <property type="project" value="UniProtKB-ARBA"/>
</dbReference>
<dbReference type="KEGG" id="tnl:113505551"/>
<evidence type="ECO:0000256" key="2">
    <source>
        <dbReference type="ARBA" id="ARBA00006529"/>
    </source>
</evidence>
<reference evidence="19" key="1">
    <citation type="submission" date="2025-08" db="UniProtKB">
        <authorList>
            <consortium name="RefSeq"/>
        </authorList>
    </citation>
    <scope>IDENTIFICATION</scope>
</reference>
<comment type="catalytic activity">
    <reaction evidence="12">
        <text>L-threonyl-[protein] + ATP = O-phospho-L-threonyl-[protein] + ADP + H(+)</text>
        <dbReference type="Rhea" id="RHEA:46608"/>
        <dbReference type="Rhea" id="RHEA-COMP:11060"/>
        <dbReference type="Rhea" id="RHEA-COMP:11605"/>
        <dbReference type="ChEBI" id="CHEBI:15378"/>
        <dbReference type="ChEBI" id="CHEBI:30013"/>
        <dbReference type="ChEBI" id="CHEBI:30616"/>
        <dbReference type="ChEBI" id="CHEBI:61977"/>
        <dbReference type="ChEBI" id="CHEBI:456216"/>
        <dbReference type="EC" id="2.7.11.25"/>
    </reaction>
</comment>
<keyword evidence="16" id="KW-0472">Membrane</keyword>
<name>A0A7E5WV14_TRINI</name>
<keyword evidence="7" id="KW-0479">Metal-binding</keyword>
<comment type="catalytic activity">
    <reaction evidence="13">
        <text>L-seryl-[protein] + ATP = O-phospho-L-seryl-[protein] + ADP + H(+)</text>
        <dbReference type="Rhea" id="RHEA:17989"/>
        <dbReference type="Rhea" id="RHEA-COMP:9863"/>
        <dbReference type="Rhea" id="RHEA-COMP:11604"/>
        <dbReference type="ChEBI" id="CHEBI:15378"/>
        <dbReference type="ChEBI" id="CHEBI:29999"/>
        <dbReference type="ChEBI" id="CHEBI:30616"/>
        <dbReference type="ChEBI" id="CHEBI:83421"/>
        <dbReference type="ChEBI" id="CHEBI:456216"/>
        <dbReference type="EC" id="2.7.11.25"/>
    </reaction>
</comment>
<keyword evidence="8 14" id="KW-0547">Nucleotide-binding</keyword>
<evidence type="ECO:0000256" key="10">
    <source>
        <dbReference type="ARBA" id="ARBA00022840"/>
    </source>
</evidence>
<dbReference type="SMART" id="SM00220">
    <property type="entry name" value="S_TKc"/>
    <property type="match status" value="1"/>
</dbReference>
<evidence type="ECO:0000256" key="1">
    <source>
        <dbReference type="ARBA" id="ARBA00001946"/>
    </source>
</evidence>
<dbReference type="InterPro" id="IPR000719">
    <property type="entry name" value="Prot_kinase_dom"/>
</dbReference>
<evidence type="ECO:0000256" key="11">
    <source>
        <dbReference type="ARBA" id="ARBA00022842"/>
    </source>
</evidence>
<sequence>MASNVQDSPVQQTFVEEIDYSEIQELSVVGKGAFGVVWKGLWRNTLVAVKHINSEAEKREFSIEVRQLSRVCHQNIVRLYGACTKGAHVCLVMEYAEGGSLYNVLHNRPKPKYTAAHAMSWARQCAEGVAYLHAMKPKPLIHRDLKPPNLLLVGGGQRLKICDFGTAADKATYMTNNKGSAAWMAPEVFEGSTYTEKCDVFSWGIILWEVLSRRKPFEEGGSAFRIMWAVHTGQRPNLIEGCPEPIEHLMTQCWHKVPAERPSMAKVVEIMAALCEFFPGADTPINYDDCEEDDDECSEDEYMAYDTQDSLDTDTHSGMLSQVHIPTQFDASVSNPVPLRNSDQAVTAPRPRSFVETQVSKLQNLMAAEAHPKTSALPKDEPDVHNRIGPVRIPQQFKKPEAFAEAGRSPVTIQRTPSSPGGRAACSPAGAACSPAGAACSPAAASPAGAGCSPAVFSAASSPRRLSPIANYNVGNMNPRHIDLDPYWPRDARSPDLASSHSNSLRKEDYNQNYCDRLSAANSPMTPVNEFNGNMSQRPIDPRYQTPLQIEVDPNSWELIDVPISYDDYVEVRNTGGFDKFYTVGKYCMLIAVAFIGIIYYV</sequence>
<evidence type="ECO:0000256" key="14">
    <source>
        <dbReference type="PROSITE-ProRule" id="PRU10141"/>
    </source>
</evidence>
<dbReference type="Gene3D" id="3.30.200.20">
    <property type="entry name" value="Phosphorylase Kinase, domain 1"/>
    <property type="match status" value="1"/>
</dbReference>
<keyword evidence="11" id="KW-0460">Magnesium</keyword>
<dbReference type="GO" id="GO:0006950">
    <property type="term" value="P:response to stress"/>
    <property type="evidence" value="ECO:0007669"/>
    <property type="project" value="UniProtKB-ARBA"/>
</dbReference>
<evidence type="ECO:0000313" key="19">
    <source>
        <dbReference type="RefSeq" id="XP_026744127.1"/>
    </source>
</evidence>
<dbReference type="PROSITE" id="PS00107">
    <property type="entry name" value="PROTEIN_KINASE_ATP"/>
    <property type="match status" value="1"/>
</dbReference>
<evidence type="ECO:0000256" key="9">
    <source>
        <dbReference type="ARBA" id="ARBA00022777"/>
    </source>
</evidence>
<evidence type="ECO:0000256" key="12">
    <source>
        <dbReference type="ARBA" id="ARBA00047559"/>
    </source>
</evidence>
<keyword evidence="10 14" id="KW-0067">ATP-binding</keyword>
<keyword evidence="16" id="KW-0812">Transmembrane</keyword>
<evidence type="ECO:0000256" key="3">
    <source>
        <dbReference type="ARBA" id="ARBA00012406"/>
    </source>
</evidence>
<evidence type="ECO:0000256" key="6">
    <source>
        <dbReference type="ARBA" id="ARBA00022679"/>
    </source>
</evidence>
<dbReference type="GO" id="GO:0005524">
    <property type="term" value="F:ATP binding"/>
    <property type="evidence" value="ECO:0007669"/>
    <property type="project" value="UniProtKB-UniRule"/>
</dbReference>
<dbReference type="InParanoid" id="A0A7E5WV14"/>
<evidence type="ECO:0000256" key="8">
    <source>
        <dbReference type="ARBA" id="ARBA00022741"/>
    </source>
</evidence>
<dbReference type="InterPro" id="IPR008271">
    <property type="entry name" value="Ser/Thr_kinase_AS"/>
</dbReference>
<dbReference type="InterPro" id="IPR011009">
    <property type="entry name" value="Kinase-like_dom_sf"/>
</dbReference>
<dbReference type="GO" id="GO:0046872">
    <property type="term" value="F:metal ion binding"/>
    <property type="evidence" value="ECO:0007669"/>
    <property type="project" value="UniProtKB-KW"/>
</dbReference>
<dbReference type="AlphaFoldDB" id="A0A7E5WV14"/>
<evidence type="ECO:0000256" key="5">
    <source>
        <dbReference type="ARBA" id="ARBA00022527"/>
    </source>
</evidence>
<evidence type="ECO:0000256" key="16">
    <source>
        <dbReference type="SAM" id="Phobius"/>
    </source>
</evidence>
<keyword evidence="16" id="KW-1133">Transmembrane helix</keyword>
<comment type="cofactor">
    <cofactor evidence="1">
        <name>Mg(2+)</name>
        <dbReference type="ChEBI" id="CHEBI:18420"/>
    </cofactor>
</comment>
<dbReference type="GeneID" id="113505551"/>
<dbReference type="CDD" id="cd14058">
    <property type="entry name" value="STKc_TAK1"/>
    <property type="match status" value="1"/>
</dbReference>
<dbReference type="Proteomes" id="UP000322000">
    <property type="component" value="Chromosome 26"/>
</dbReference>
<evidence type="ECO:0000256" key="15">
    <source>
        <dbReference type="SAM" id="MobiDB-lite"/>
    </source>
</evidence>
<dbReference type="InterPro" id="IPR017441">
    <property type="entry name" value="Protein_kinase_ATP_BS"/>
</dbReference>
<dbReference type="GO" id="GO:0019899">
    <property type="term" value="F:enzyme binding"/>
    <property type="evidence" value="ECO:0007669"/>
    <property type="project" value="UniProtKB-ARBA"/>
</dbReference>
<keyword evidence="5" id="KW-0723">Serine/threonine-protein kinase</keyword>
<dbReference type="GO" id="GO:0006955">
    <property type="term" value="P:immune response"/>
    <property type="evidence" value="ECO:0007669"/>
    <property type="project" value="TreeGrafter"/>
</dbReference>
<dbReference type="EC" id="2.7.11.25" evidence="3"/>
<organism evidence="18 19">
    <name type="scientific">Trichoplusia ni</name>
    <name type="common">Cabbage looper</name>
    <dbReference type="NCBI Taxonomy" id="7111"/>
    <lineage>
        <taxon>Eukaryota</taxon>
        <taxon>Metazoa</taxon>
        <taxon>Ecdysozoa</taxon>
        <taxon>Arthropoda</taxon>
        <taxon>Hexapoda</taxon>
        <taxon>Insecta</taxon>
        <taxon>Pterygota</taxon>
        <taxon>Neoptera</taxon>
        <taxon>Endopterygota</taxon>
        <taxon>Lepidoptera</taxon>
        <taxon>Glossata</taxon>
        <taxon>Ditrysia</taxon>
        <taxon>Noctuoidea</taxon>
        <taxon>Noctuidae</taxon>
        <taxon>Plusiinae</taxon>
        <taxon>Trichoplusia</taxon>
    </lineage>
</organism>